<evidence type="ECO:0000313" key="2">
    <source>
        <dbReference type="EMBL" id="QEZ43021.1"/>
    </source>
</evidence>
<dbReference type="Proteomes" id="UP000623307">
    <property type="component" value="Chromosome 1"/>
</dbReference>
<gene>
    <name evidence="5" type="ORF">CO2235_MP80279</name>
    <name evidence="4" type="ORF">CO2235_U770210</name>
    <name evidence="2" type="ORF">D2917_01400</name>
    <name evidence="3" type="ORF">JTE92_06545</name>
</gene>
<proteinExistence type="predicted"/>
<evidence type="ECO:0000313" key="5">
    <source>
        <dbReference type="EMBL" id="SPC24399.1"/>
    </source>
</evidence>
<dbReference type="EMBL" id="OGUS01000143">
    <property type="protein sequence ID" value="SPC24399.1"/>
    <property type="molecule type" value="Genomic_DNA"/>
</dbReference>
<sequence length="195" mass="20502">MHFDKLFVACALVAASGAAPAQPESSVHVASGVGAVMATETVKTTATVVAIDSATRTVSLKNKQGKVTDLQVGDDVRNFDQVRMGDMVTVEYKQALSVSLTRQTGMRSAIERETIERAPPGAKPGGSIGREVTVTADVVAVNRKAGMVTLKGPKGKTVDVHVSDPQQLKAIRRGDQVQAVYTEAIAVSMTPQASR</sequence>
<keyword evidence="1" id="KW-0732">Signal</keyword>
<dbReference type="AlphaFoldDB" id="A0A375GM97"/>
<reference evidence="3 8" key="4">
    <citation type="submission" date="2021-02" db="EMBL/GenBank/DDBJ databases">
        <title>Complete Genome Sequence of Cupriavidus oxalaticus Strain Ox1, a Soil Oxalate-Degrading Species.</title>
        <authorList>
            <person name="Palmieri F."/>
            <person name="Udriet P."/>
            <person name="Deuasquier M."/>
            <person name="Beaudoing E."/>
            <person name="Johnson S.L."/>
            <person name="Davenport K.W."/>
            <person name="Chain P.S."/>
            <person name="Bindschedler S."/>
            <person name="Junier P."/>
        </authorList>
    </citation>
    <scope>NUCLEOTIDE SEQUENCE [LARGE SCALE GENOMIC DNA]</scope>
    <source>
        <strain evidence="3 8">Ox1</strain>
    </source>
</reference>
<dbReference type="OrthoDB" id="8684916at2"/>
<evidence type="ECO:0000313" key="8">
    <source>
        <dbReference type="Proteomes" id="UP000623307"/>
    </source>
</evidence>
<evidence type="ECO:0000313" key="3">
    <source>
        <dbReference type="EMBL" id="QRQ90341.1"/>
    </source>
</evidence>
<accession>A0A375GM97</accession>
<dbReference type="Proteomes" id="UP000256862">
    <property type="component" value="Plasmid CO2235_mp"/>
</dbReference>
<feature type="chain" id="PRO_5044585812" description="DUF5666 domain-containing protein" evidence="1">
    <location>
        <begin position="22"/>
        <end position="195"/>
    </location>
</feature>
<dbReference type="EMBL" id="OGUS01000084">
    <property type="protein sequence ID" value="SPC07768.1"/>
    <property type="molecule type" value="Genomic_DNA"/>
</dbReference>
<dbReference type="GeneID" id="303489170"/>
<reference evidence="5" key="1">
    <citation type="submission" date="2018-01" db="EMBL/GenBank/DDBJ databases">
        <authorList>
            <person name="Clerissi C."/>
        </authorList>
    </citation>
    <scope>NUCLEOTIDE SEQUENCE</scope>
    <source>
        <strain evidence="5">Cupriavidus oxalaticus LMG 2235</strain>
    </source>
</reference>
<dbReference type="RefSeq" id="WP_063239397.1">
    <property type="nucleotide sequence ID" value="NZ_CP032518.1"/>
</dbReference>
<dbReference type="EMBL" id="CP069811">
    <property type="protein sequence ID" value="QRQ90341.1"/>
    <property type="molecule type" value="Genomic_DNA"/>
</dbReference>
<reference evidence="6" key="2">
    <citation type="submission" date="2018-01" db="EMBL/GenBank/DDBJ databases">
        <authorList>
            <person name="Gaut B.S."/>
            <person name="Morton B.R."/>
            <person name="Clegg M.T."/>
            <person name="Duvall M.R."/>
        </authorList>
    </citation>
    <scope>NUCLEOTIDE SEQUENCE [LARGE SCALE GENOMIC DNA]</scope>
</reference>
<dbReference type="EMBL" id="CP032518">
    <property type="protein sequence ID" value="QEZ43021.1"/>
    <property type="molecule type" value="Genomic_DNA"/>
</dbReference>
<evidence type="ECO:0000313" key="6">
    <source>
        <dbReference type="Proteomes" id="UP000256862"/>
    </source>
</evidence>
<evidence type="ECO:0008006" key="9">
    <source>
        <dbReference type="Google" id="ProtNLM"/>
    </source>
</evidence>
<evidence type="ECO:0000313" key="7">
    <source>
        <dbReference type="Proteomes" id="UP000325743"/>
    </source>
</evidence>
<reference evidence="2 7" key="3">
    <citation type="submission" date="2018-09" db="EMBL/GenBank/DDBJ databases">
        <title>Complete genome sequence of Cupriavidus oxalaticus T2, a bacterium capable of phenol tolerance and degradation.</title>
        <authorList>
            <person name="Yan J."/>
        </authorList>
    </citation>
    <scope>NUCLEOTIDE SEQUENCE [LARGE SCALE GENOMIC DNA]</scope>
    <source>
        <strain evidence="2 7">T2</strain>
    </source>
</reference>
<keyword evidence="8" id="KW-1185">Reference proteome</keyword>
<dbReference type="Proteomes" id="UP000325743">
    <property type="component" value="Chromosome 1"/>
</dbReference>
<organism evidence="5">
    <name type="scientific">Cupriavidus oxalaticus</name>
    <dbReference type="NCBI Taxonomy" id="96344"/>
    <lineage>
        <taxon>Bacteria</taxon>
        <taxon>Pseudomonadati</taxon>
        <taxon>Pseudomonadota</taxon>
        <taxon>Betaproteobacteria</taxon>
        <taxon>Burkholderiales</taxon>
        <taxon>Burkholderiaceae</taxon>
        <taxon>Cupriavidus</taxon>
    </lineage>
</organism>
<evidence type="ECO:0000256" key="1">
    <source>
        <dbReference type="SAM" id="SignalP"/>
    </source>
</evidence>
<protein>
    <recommendedName>
        <fullName evidence="9">DUF5666 domain-containing protein</fullName>
    </recommendedName>
</protein>
<name>A0A375GM97_9BURK</name>
<feature type="signal peptide" evidence="1">
    <location>
        <begin position="1"/>
        <end position="21"/>
    </location>
</feature>
<evidence type="ECO:0000313" key="4">
    <source>
        <dbReference type="EMBL" id="SPC07768.1"/>
    </source>
</evidence>